<organism evidence="20 21">
    <name type="scientific">Aquibacillus halophilus</name>
    <dbReference type="NCBI Taxonomy" id="930132"/>
    <lineage>
        <taxon>Bacteria</taxon>
        <taxon>Bacillati</taxon>
        <taxon>Bacillota</taxon>
        <taxon>Bacilli</taxon>
        <taxon>Bacillales</taxon>
        <taxon>Bacillaceae</taxon>
        <taxon>Aquibacillus</taxon>
    </lineage>
</organism>
<evidence type="ECO:0000256" key="1">
    <source>
        <dbReference type="ARBA" id="ARBA00000085"/>
    </source>
</evidence>
<feature type="domain" description="PAS" evidence="17">
    <location>
        <begin position="576"/>
        <end position="614"/>
    </location>
</feature>
<keyword evidence="4" id="KW-1003">Cell membrane</keyword>
<evidence type="ECO:0000256" key="12">
    <source>
        <dbReference type="PROSITE-ProRule" id="PRU00169"/>
    </source>
</evidence>
<evidence type="ECO:0000259" key="17">
    <source>
        <dbReference type="PROSITE" id="PS50112"/>
    </source>
</evidence>
<dbReference type="SMART" id="SM00448">
    <property type="entry name" value="REC"/>
    <property type="match status" value="1"/>
</dbReference>
<dbReference type="Gene3D" id="3.40.50.2300">
    <property type="match status" value="1"/>
</dbReference>
<evidence type="ECO:0000256" key="6">
    <source>
        <dbReference type="ARBA" id="ARBA00022679"/>
    </source>
</evidence>
<evidence type="ECO:0000256" key="5">
    <source>
        <dbReference type="ARBA" id="ARBA00022553"/>
    </source>
</evidence>
<dbReference type="SUPFAM" id="SSF55781">
    <property type="entry name" value="GAF domain-like"/>
    <property type="match status" value="1"/>
</dbReference>
<dbReference type="InterPro" id="IPR000014">
    <property type="entry name" value="PAS"/>
</dbReference>
<dbReference type="PROSITE" id="PS50113">
    <property type="entry name" value="PAC"/>
    <property type="match status" value="1"/>
</dbReference>
<evidence type="ECO:0000313" key="20">
    <source>
        <dbReference type="EMBL" id="MRH43358.1"/>
    </source>
</evidence>
<proteinExistence type="predicted"/>
<dbReference type="Gene3D" id="3.30.565.10">
    <property type="entry name" value="Histidine kinase-like ATPase, C-terminal domain"/>
    <property type="match status" value="1"/>
</dbReference>
<dbReference type="GO" id="GO:0009927">
    <property type="term" value="F:histidine phosphotransfer kinase activity"/>
    <property type="evidence" value="ECO:0007669"/>
    <property type="project" value="TreeGrafter"/>
</dbReference>
<evidence type="ECO:0000256" key="8">
    <source>
        <dbReference type="ARBA" id="ARBA00022777"/>
    </source>
</evidence>
<evidence type="ECO:0000256" key="3">
    <source>
        <dbReference type="ARBA" id="ARBA00012438"/>
    </source>
</evidence>
<keyword evidence="6" id="KW-0808">Transferase</keyword>
<dbReference type="SMART" id="SM00388">
    <property type="entry name" value="HisKA"/>
    <property type="match status" value="1"/>
</dbReference>
<evidence type="ECO:0000259" key="15">
    <source>
        <dbReference type="PROSITE" id="PS50109"/>
    </source>
</evidence>
<evidence type="ECO:0000256" key="9">
    <source>
        <dbReference type="ARBA" id="ARBA00022840"/>
    </source>
</evidence>
<comment type="catalytic activity">
    <reaction evidence="1">
        <text>ATP + protein L-histidine = ADP + protein N-phospho-L-histidine.</text>
        <dbReference type="EC" id="2.7.13.3"/>
    </reaction>
</comment>
<dbReference type="Gene3D" id="3.30.450.40">
    <property type="match status" value="1"/>
</dbReference>
<dbReference type="AlphaFoldDB" id="A0A6A8DCI0"/>
<dbReference type="OrthoDB" id="9815750at2"/>
<dbReference type="PANTHER" id="PTHR43047:SF72">
    <property type="entry name" value="OSMOSENSING HISTIDINE PROTEIN KINASE SLN1"/>
    <property type="match status" value="1"/>
</dbReference>
<dbReference type="InterPro" id="IPR035965">
    <property type="entry name" value="PAS-like_dom_sf"/>
</dbReference>
<keyword evidence="5 12" id="KW-0597">Phosphoprotein</keyword>
<dbReference type="Pfam" id="PF00072">
    <property type="entry name" value="Response_reg"/>
    <property type="match status" value="1"/>
</dbReference>
<keyword evidence="11 14" id="KW-0472">Membrane</keyword>
<dbReference type="GO" id="GO:0005524">
    <property type="term" value="F:ATP binding"/>
    <property type="evidence" value="ECO:0007669"/>
    <property type="project" value="UniProtKB-KW"/>
</dbReference>
<dbReference type="Pfam" id="PF00512">
    <property type="entry name" value="HisKA"/>
    <property type="match status" value="1"/>
</dbReference>
<evidence type="ECO:0000313" key="21">
    <source>
        <dbReference type="Proteomes" id="UP000799092"/>
    </source>
</evidence>
<dbReference type="SUPFAM" id="SSF55785">
    <property type="entry name" value="PYP-like sensor domain (PAS domain)"/>
    <property type="match status" value="2"/>
</dbReference>
<keyword evidence="13" id="KW-0175">Coiled coil</keyword>
<keyword evidence="14" id="KW-1133">Transmembrane helix</keyword>
<dbReference type="InterPro" id="IPR001610">
    <property type="entry name" value="PAC"/>
</dbReference>
<dbReference type="InterPro" id="IPR036890">
    <property type="entry name" value="HATPase_C_sf"/>
</dbReference>
<sequence>MVDYFKRSIRRQVLFLMMAVSLIALVGITGIFVFQNNAKVDYLEQRSELSEKNDLIHDMERTISNVVVHMRGYAAFGNEYELAESERLNQNLTEQLSTYGDLNLSEQERQIIGTIQAFQYNYWKVLLPSMQPLIEGNNYQELKDKSRETDSTSQVNNILNEMGQIRSNIKTELENSHNSFLNTIDYSSYYLIVFLILIFISLSLAARSLTKTISEPITELSNASEALARGEEVKINRLDRLDQLGVLSHNFADMANKIKDREDNLSSQNERLKEQRSQMEIYLNDLKNLNFALNESSIVAVIDGDGNYKKVNQNFCDISQYREEELVNQHFLSIISHHKQSEYSSDIRSKIYNKRVWSGELELIKKDGSAYWVYATIVPYFDENENVQQYVSIQKDITPIKETENRLRKSLDVTENTKRTLERYNQMNHALSIAQNQQELLDTVLRDLAFIYRFDKGVIFSLKSNNYSTLGIESNKFTDGVQVHYVSVINRLRNDPSAYVVERKASDDERGYHDQLVSHDLHVPILSSKGELMAILVCTRIGNQFSDKDIEEVEGILKRVTLSIEKINYFDQTENNRQLNQDIIDNINEGIQFVDLTGNIIQYNEKWKQLFGIEYDSHSFNKDYLVWLNQSFKNVKKTEAFNNYLVKAIFTDEKNRTSYQFEMENSETSMIVAYSEAIYRQEQRIGTLFVYRDITAEYEVDQMKSNLVSTVSHELRTPLASVLGYTELMINKQLKPERQERYLKTIHKEAKRLTNLINDFLDLQRMESGRQEYHKEQVNIAEIAQEVVEGFQVNNQIHTLKVSNQSSNPFVQADPQSMIQLFNNLISNAIKFSPNGGDVIVSLNNNEDQLYIHISDEGIGIPDYELKRLFTKFHRVDNSSKQNIGGTGLGLAICKEIAEAHNGRVSVRSALNKGSVFTIILPLHPLSITSRKDKKDDFLPEIVLVEDDLSLSRLLEDELKDAGFFVRKYSEGNTIVNQLHELKPDAFVVDLMLGKGKTGWEVIKNIKNQSHLVNTPIFISSALEEKEKAQELGVDDYLTKPYPPNKLSTVILQTLLQHEKQGQILYANTEDDNTPS</sequence>
<accession>A0A6A8DCI0</accession>
<dbReference type="PANTHER" id="PTHR43047">
    <property type="entry name" value="TWO-COMPONENT HISTIDINE PROTEIN KINASE"/>
    <property type="match status" value="1"/>
</dbReference>
<dbReference type="InterPro" id="IPR003660">
    <property type="entry name" value="HAMP_dom"/>
</dbReference>
<feature type="coiled-coil region" evidence="13">
    <location>
        <begin position="255"/>
        <end position="289"/>
    </location>
</feature>
<feature type="modified residue" description="4-aspartylphosphate" evidence="12">
    <location>
        <position position="990"/>
    </location>
</feature>
<reference evidence="20" key="1">
    <citation type="submission" date="2019-11" db="EMBL/GenBank/DDBJ databases">
        <authorList>
            <person name="Li J."/>
        </authorList>
    </citation>
    <scope>NUCLEOTIDE SEQUENCE</scope>
    <source>
        <strain evidence="20">B6B</strain>
    </source>
</reference>
<dbReference type="CDD" id="cd00130">
    <property type="entry name" value="PAS"/>
    <property type="match status" value="1"/>
</dbReference>
<dbReference type="FunFam" id="3.30.565.10:FF:000006">
    <property type="entry name" value="Sensor histidine kinase WalK"/>
    <property type="match status" value="1"/>
</dbReference>
<feature type="transmembrane region" description="Helical" evidence="14">
    <location>
        <begin position="12"/>
        <end position="34"/>
    </location>
</feature>
<dbReference type="SUPFAM" id="SSF52172">
    <property type="entry name" value="CheY-like"/>
    <property type="match status" value="1"/>
</dbReference>
<dbReference type="CDD" id="cd00082">
    <property type="entry name" value="HisKA"/>
    <property type="match status" value="1"/>
</dbReference>
<dbReference type="SMART" id="SM00387">
    <property type="entry name" value="HATPase_c"/>
    <property type="match status" value="1"/>
</dbReference>
<dbReference type="SUPFAM" id="SSF55874">
    <property type="entry name" value="ATPase domain of HSP90 chaperone/DNA topoisomerase II/histidine kinase"/>
    <property type="match status" value="1"/>
</dbReference>
<dbReference type="InterPro" id="IPR004358">
    <property type="entry name" value="Sig_transdc_His_kin-like_C"/>
</dbReference>
<dbReference type="InterPro" id="IPR003661">
    <property type="entry name" value="HisK_dim/P_dom"/>
</dbReference>
<dbReference type="Pfam" id="PF13188">
    <property type="entry name" value="PAS_8"/>
    <property type="match status" value="1"/>
</dbReference>
<dbReference type="EMBL" id="WJNG01000009">
    <property type="protein sequence ID" value="MRH43358.1"/>
    <property type="molecule type" value="Genomic_DNA"/>
</dbReference>
<dbReference type="RefSeq" id="WP_153736993.1">
    <property type="nucleotide sequence ID" value="NZ_WJNG01000009.1"/>
</dbReference>
<evidence type="ECO:0000256" key="2">
    <source>
        <dbReference type="ARBA" id="ARBA00004651"/>
    </source>
</evidence>
<name>A0A6A8DCI0_9BACI</name>
<feature type="domain" description="HAMP" evidence="19">
    <location>
        <begin position="211"/>
        <end position="263"/>
    </location>
</feature>
<evidence type="ECO:0000259" key="16">
    <source>
        <dbReference type="PROSITE" id="PS50110"/>
    </source>
</evidence>
<feature type="domain" description="PAC" evidence="18">
    <location>
        <begin position="357"/>
        <end position="409"/>
    </location>
</feature>
<dbReference type="InterPro" id="IPR005467">
    <property type="entry name" value="His_kinase_dom"/>
</dbReference>
<dbReference type="PROSITE" id="PS50110">
    <property type="entry name" value="RESPONSE_REGULATORY"/>
    <property type="match status" value="1"/>
</dbReference>
<evidence type="ECO:0000256" key="14">
    <source>
        <dbReference type="SAM" id="Phobius"/>
    </source>
</evidence>
<dbReference type="PROSITE" id="PS50112">
    <property type="entry name" value="PAS"/>
    <property type="match status" value="1"/>
</dbReference>
<feature type="domain" description="Response regulatory" evidence="16">
    <location>
        <begin position="941"/>
        <end position="1055"/>
    </location>
</feature>
<evidence type="ECO:0000256" key="11">
    <source>
        <dbReference type="ARBA" id="ARBA00023136"/>
    </source>
</evidence>
<evidence type="ECO:0000256" key="7">
    <source>
        <dbReference type="ARBA" id="ARBA00022741"/>
    </source>
</evidence>
<keyword evidence="10" id="KW-0902">Two-component regulatory system</keyword>
<dbReference type="InterPro" id="IPR011006">
    <property type="entry name" value="CheY-like_superfamily"/>
</dbReference>
<dbReference type="PRINTS" id="PR00344">
    <property type="entry name" value="BCTRLSENSOR"/>
</dbReference>
<keyword evidence="7" id="KW-0547">Nucleotide-binding</keyword>
<dbReference type="EC" id="2.7.13.3" evidence="3"/>
<evidence type="ECO:0000256" key="10">
    <source>
        <dbReference type="ARBA" id="ARBA00023012"/>
    </source>
</evidence>
<evidence type="ECO:0000259" key="18">
    <source>
        <dbReference type="PROSITE" id="PS50113"/>
    </source>
</evidence>
<dbReference type="PROSITE" id="PS50885">
    <property type="entry name" value="HAMP"/>
    <property type="match status" value="1"/>
</dbReference>
<keyword evidence="14" id="KW-0812">Transmembrane</keyword>
<evidence type="ECO:0000259" key="19">
    <source>
        <dbReference type="PROSITE" id="PS50885"/>
    </source>
</evidence>
<dbReference type="GO" id="GO:0000155">
    <property type="term" value="F:phosphorelay sensor kinase activity"/>
    <property type="evidence" value="ECO:0007669"/>
    <property type="project" value="InterPro"/>
</dbReference>
<comment type="subcellular location">
    <subcellularLocation>
        <location evidence="2">Cell membrane</location>
        <topology evidence="2">Multi-pass membrane protein</topology>
    </subcellularLocation>
</comment>
<dbReference type="PROSITE" id="PS50109">
    <property type="entry name" value="HIS_KIN"/>
    <property type="match status" value="1"/>
</dbReference>
<dbReference type="CDD" id="cd00075">
    <property type="entry name" value="HATPase"/>
    <property type="match status" value="1"/>
</dbReference>
<dbReference type="Gene3D" id="6.10.340.10">
    <property type="match status" value="1"/>
</dbReference>
<keyword evidence="8" id="KW-0418">Kinase</keyword>
<gene>
    <name evidence="20" type="ORF">GH741_11780</name>
</gene>
<dbReference type="SUPFAM" id="SSF47384">
    <property type="entry name" value="Homodimeric domain of signal transducing histidine kinase"/>
    <property type="match status" value="1"/>
</dbReference>
<dbReference type="NCBIfam" id="TIGR00229">
    <property type="entry name" value="sensory_box"/>
    <property type="match status" value="1"/>
</dbReference>
<dbReference type="InterPro" id="IPR001789">
    <property type="entry name" value="Sig_transdc_resp-reg_receiver"/>
</dbReference>
<comment type="caution">
    <text evidence="20">The sequence shown here is derived from an EMBL/GenBank/DDBJ whole genome shotgun (WGS) entry which is preliminary data.</text>
</comment>
<keyword evidence="9" id="KW-0067">ATP-binding</keyword>
<evidence type="ECO:0000256" key="13">
    <source>
        <dbReference type="SAM" id="Coils"/>
    </source>
</evidence>
<protein>
    <recommendedName>
        <fullName evidence="3">histidine kinase</fullName>
        <ecNumber evidence="3">2.7.13.3</ecNumber>
    </recommendedName>
</protein>
<dbReference type="SMART" id="SM00091">
    <property type="entry name" value="PAS"/>
    <property type="match status" value="2"/>
</dbReference>
<dbReference type="SMART" id="SM00086">
    <property type="entry name" value="PAC"/>
    <property type="match status" value="2"/>
</dbReference>
<feature type="domain" description="Histidine kinase" evidence="15">
    <location>
        <begin position="710"/>
        <end position="925"/>
    </location>
</feature>
<dbReference type="Gene3D" id="3.30.450.20">
    <property type="entry name" value="PAS domain"/>
    <property type="match status" value="2"/>
</dbReference>
<dbReference type="FunFam" id="1.10.287.130:FF:000001">
    <property type="entry name" value="Two-component sensor histidine kinase"/>
    <property type="match status" value="1"/>
</dbReference>
<dbReference type="GO" id="GO:0005886">
    <property type="term" value="C:plasma membrane"/>
    <property type="evidence" value="ECO:0007669"/>
    <property type="project" value="UniProtKB-SubCell"/>
</dbReference>
<dbReference type="InterPro" id="IPR029016">
    <property type="entry name" value="GAF-like_dom_sf"/>
</dbReference>
<evidence type="ECO:0000256" key="4">
    <source>
        <dbReference type="ARBA" id="ARBA00022475"/>
    </source>
</evidence>
<keyword evidence="21" id="KW-1185">Reference proteome</keyword>
<dbReference type="InterPro" id="IPR036097">
    <property type="entry name" value="HisK_dim/P_sf"/>
</dbReference>
<dbReference type="Proteomes" id="UP000799092">
    <property type="component" value="Unassembled WGS sequence"/>
</dbReference>
<dbReference type="Gene3D" id="1.10.287.130">
    <property type="match status" value="1"/>
</dbReference>
<dbReference type="InterPro" id="IPR003594">
    <property type="entry name" value="HATPase_dom"/>
</dbReference>
<dbReference type="Pfam" id="PF02518">
    <property type="entry name" value="HATPase_c"/>
    <property type="match status" value="1"/>
</dbReference>
<dbReference type="Pfam" id="PF13426">
    <property type="entry name" value="PAS_9"/>
    <property type="match status" value="1"/>
</dbReference>
<dbReference type="InterPro" id="IPR000700">
    <property type="entry name" value="PAS-assoc_C"/>
</dbReference>